<comment type="caution">
    <text evidence="5">The sequence shown here is derived from an EMBL/GenBank/DDBJ whole genome shotgun (WGS) entry which is preliminary data.</text>
</comment>
<evidence type="ECO:0000256" key="3">
    <source>
        <dbReference type="ARBA" id="ARBA00023163"/>
    </source>
</evidence>
<dbReference type="SUPFAM" id="SSF46689">
    <property type="entry name" value="Homeodomain-like"/>
    <property type="match status" value="2"/>
</dbReference>
<gene>
    <name evidence="5" type="ORF">EZS27_014840</name>
</gene>
<evidence type="ECO:0000313" key="5">
    <source>
        <dbReference type="EMBL" id="KAA6337045.1"/>
    </source>
</evidence>
<proteinExistence type="predicted"/>
<dbReference type="PANTHER" id="PTHR43280:SF28">
    <property type="entry name" value="HTH-TYPE TRANSCRIPTIONAL ACTIVATOR RHAS"/>
    <property type="match status" value="1"/>
</dbReference>
<evidence type="ECO:0000259" key="4">
    <source>
        <dbReference type="PROSITE" id="PS01124"/>
    </source>
</evidence>
<feature type="domain" description="HTH araC/xylS-type" evidence="4">
    <location>
        <begin position="179"/>
        <end position="277"/>
    </location>
</feature>
<dbReference type="GO" id="GO:0003700">
    <property type="term" value="F:DNA-binding transcription factor activity"/>
    <property type="evidence" value="ECO:0007669"/>
    <property type="project" value="InterPro"/>
</dbReference>
<dbReference type="Gene3D" id="1.10.10.60">
    <property type="entry name" value="Homeodomain-like"/>
    <property type="match status" value="2"/>
</dbReference>
<dbReference type="SMART" id="SM00342">
    <property type="entry name" value="HTH_ARAC"/>
    <property type="match status" value="1"/>
</dbReference>
<dbReference type="InterPro" id="IPR018060">
    <property type="entry name" value="HTH_AraC"/>
</dbReference>
<dbReference type="Pfam" id="PF12833">
    <property type="entry name" value="HTH_18"/>
    <property type="match status" value="1"/>
</dbReference>
<organism evidence="5">
    <name type="scientific">termite gut metagenome</name>
    <dbReference type="NCBI Taxonomy" id="433724"/>
    <lineage>
        <taxon>unclassified sequences</taxon>
        <taxon>metagenomes</taxon>
        <taxon>organismal metagenomes</taxon>
    </lineage>
</organism>
<keyword evidence="3" id="KW-0804">Transcription</keyword>
<accession>A0A5J4RUW2</accession>
<dbReference type="PANTHER" id="PTHR43280">
    <property type="entry name" value="ARAC-FAMILY TRANSCRIPTIONAL REGULATOR"/>
    <property type="match status" value="1"/>
</dbReference>
<evidence type="ECO:0000256" key="2">
    <source>
        <dbReference type="ARBA" id="ARBA00023125"/>
    </source>
</evidence>
<dbReference type="GO" id="GO:0043565">
    <property type="term" value="F:sequence-specific DNA binding"/>
    <property type="evidence" value="ECO:0007669"/>
    <property type="project" value="InterPro"/>
</dbReference>
<sequence length="279" mass="32661">MKNEDFNLTLLNAARKIHNADWNWKDINSPFARLYMVESGSAQVILPDGAHTIQPDYLYLIPAFVMHSYESDSVFIHYYFHIYNEYDIFDRFDFPFEVDAGELDILLVKRLLAINPEIELKYSDPRTYDNFSTLTRNIAKSSQKSFIFGLETNGILSQLFSRFLDKATPKQKITDKRIKKALRCIRENIGNNLQVNDLADICSLNRDHFTRLFKKEMQCTPMQYIIRKKIEKAQLILVASENSIKDIAYNLSFDNVTHFHRSFKKITGLSPIAYKNQYK</sequence>
<keyword evidence="1" id="KW-0805">Transcription regulation</keyword>
<name>A0A5J4RUW2_9ZZZZ</name>
<protein>
    <submittedName>
        <fullName evidence="5">Melibiose operon regulatory protein</fullName>
    </submittedName>
</protein>
<reference evidence="5" key="1">
    <citation type="submission" date="2019-03" db="EMBL/GenBank/DDBJ databases">
        <title>Single cell metagenomics reveals metabolic interactions within the superorganism composed of flagellate Streblomastix strix and complex community of Bacteroidetes bacteria on its surface.</title>
        <authorList>
            <person name="Treitli S.C."/>
            <person name="Kolisko M."/>
            <person name="Husnik F."/>
            <person name="Keeling P."/>
            <person name="Hampl V."/>
        </authorList>
    </citation>
    <scope>NUCLEOTIDE SEQUENCE</scope>
    <source>
        <strain evidence="5">STM</strain>
    </source>
</reference>
<dbReference type="PROSITE" id="PS01124">
    <property type="entry name" value="HTH_ARAC_FAMILY_2"/>
    <property type="match status" value="1"/>
</dbReference>
<dbReference type="EMBL" id="SNRY01000735">
    <property type="protein sequence ID" value="KAA6337045.1"/>
    <property type="molecule type" value="Genomic_DNA"/>
</dbReference>
<dbReference type="AlphaFoldDB" id="A0A5J4RUW2"/>
<dbReference type="InterPro" id="IPR009057">
    <property type="entry name" value="Homeodomain-like_sf"/>
</dbReference>
<evidence type="ECO:0000256" key="1">
    <source>
        <dbReference type="ARBA" id="ARBA00023015"/>
    </source>
</evidence>
<keyword evidence="2" id="KW-0238">DNA-binding</keyword>